<dbReference type="Gene3D" id="3.90.550.10">
    <property type="entry name" value="Spore Coat Polysaccharide Biosynthesis Protein SpsA, Chain A"/>
    <property type="match status" value="1"/>
</dbReference>
<feature type="domain" description="Glycosyltransferase 2-like" evidence="1">
    <location>
        <begin position="5"/>
        <end position="105"/>
    </location>
</feature>
<dbReference type="InterPro" id="IPR001173">
    <property type="entry name" value="Glyco_trans_2-like"/>
</dbReference>
<comment type="caution">
    <text evidence="2">The sequence shown here is derived from an EMBL/GenBank/DDBJ whole genome shotgun (WGS) entry which is preliminary data.</text>
</comment>
<dbReference type="PANTHER" id="PTHR43685">
    <property type="entry name" value="GLYCOSYLTRANSFERASE"/>
    <property type="match status" value="1"/>
</dbReference>
<reference evidence="3" key="1">
    <citation type="journal article" date="2019" name="Int. J. Syst. Evol. Microbiol.">
        <title>The Global Catalogue of Microorganisms (GCM) 10K type strain sequencing project: providing services to taxonomists for standard genome sequencing and annotation.</title>
        <authorList>
            <consortium name="The Broad Institute Genomics Platform"/>
            <consortium name="The Broad Institute Genome Sequencing Center for Infectious Disease"/>
            <person name="Wu L."/>
            <person name="Ma J."/>
        </authorList>
    </citation>
    <scope>NUCLEOTIDE SEQUENCE [LARGE SCALE GENOMIC DNA]</scope>
    <source>
        <strain evidence="3">KCTC 52366</strain>
    </source>
</reference>
<dbReference type="PANTHER" id="PTHR43685:SF3">
    <property type="entry name" value="SLR2126 PROTEIN"/>
    <property type="match status" value="1"/>
</dbReference>
<dbReference type="SUPFAM" id="SSF53448">
    <property type="entry name" value="Nucleotide-diphospho-sugar transferases"/>
    <property type="match status" value="1"/>
</dbReference>
<dbReference type="InterPro" id="IPR029044">
    <property type="entry name" value="Nucleotide-diphossugar_trans"/>
</dbReference>
<evidence type="ECO:0000313" key="3">
    <source>
        <dbReference type="Proteomes" id="UP001595632"/>
    </source>
</evidence>
<gene>
    <name evidence="2" type="ORF">ACFOGP_11645</name>
</gene>
<dbReference type="Proteomes" id="UP001595632">
    <property type="component" value="Unassembled WGS sequence"/>
</dbReference>
<evidence type="ECO:0000259" key="1">
    <source>
        <dbReference type="Pfam" id="PF00535"/>
    </source>
</evidence>
<keyword evidence="2" id="KW-0808">Transferase</keyword>
<protein>
    <submittedName>
        <fullName evidence="2">Glycosyltransferase</fullName>
        <ecNumber evidence="2">2.4.-.-</ecNumber>
    </submittedName>
</protein>
<dbReference type="RefSeq" id="WP_275630660.1">
    <property type="nucleotide sequence ID" value="NZ_JARGYD010000001.1"/>
</dbReference>
<dbReference type="Pfam" id="PF00535">
    <property type="entry name" value="Glycos_transf_2"/>
    <property type="match status" value="1"/>
</dbReference>
<keyword evidence="2" id="KW-0328">Glycosyltransferase</keyword>
<keyword evidence="3" id="KW-1185">Reference proteome</keyword>
<dbReference type="GO" id="GO:0016757">
    <property type="term" value="F:glycosyltransferase activity"/>
    <property type="evidence" value="ECO:0007669"/>
    <property type="project" value="UniProtKB-KW"/>
</dbReference>
<dbReference type="EC" id="2.4.-.-" evidence="2"/>
<sequence>MRTEIIISTYNAPRFLHLTLTGILGQDVRPDSIAIADDGSGPETLRVIEAFRTAHPKIPVRHVWHADNGFRKNVILNRATESSDADHLIYTDGDCLLAPGFVARHRQMVRPDRFCSGSLIRLTDAATKNVTEGDVATRRVFQQDWLKARGTFDRTTTWLKSMPFPLPVQSALDALYPIRITWMGSNASALRDAILSVNGFDETMAYGGGDKEFGIRLSNSGVKGRRLRFTAPAVHLDHPRGYRDAEAIRRQREMIGAARSTGKTWTEHGIFPGPDPR</sequence>
<name>A0ABV7GRR4_9RHOB</name>
<accession>A0ABV7GRR4</accession>
<evidence type="ECO:0000313" key="2">
    <source>
        <dbReference type="EMBL" id="MFC3143368.1"/>
    </source>
</evidence>
<dbReference type="EMBL" id="JBHRTB010000010">
    <property type="protein sequence ID" value="MFC3143368.1"/>
    <property type="molecule type" value="Genomic_DNA"/>
</dbReference>
<proteinExistence type="predicted"/>
<organism evidence="2 3">
    <name type="scientific">Psychromarinibacter halotolerans</name>
    <dbReference type="NCBI Taxonomy" id="1775175"/>
    <lineage>
        <taxon>Bacteria</taxon>
        <taxon>Pseudomonadati</taxon>
        <taxon>Pseudomonadota</taxon>
        <taxon>Alphaproteobacteria</taxon>
        <taxon>Rhodobacterales</taxon>
        <taxon>Paracoccaceae</taxon>
        <taxon>Psychromarinibacter</taxon>
    </lineage>
</organism>
<dbReference type="InterPro" id="IPR050834">
    <property type="entry name" value="Glycosyltransf_2"/>
</dbReference>